<protein>
    <submittedName>
        <fullName evidence="1">DNA alkylation repair protein</fullName>
    </submittedName>
</protein>
<evidence type="ECO:0000313" key="2">
    <source>
        <dbReference type="Proteomes" id="UP000464787"/>
    </source>
</evidence>
<dbReference type="InterPro" id="IPR016024">
    <property type="entry name" value="ARM-type_fold"/>
</dbReference>
<dbReference type="Gene3D" id="1.25.40.290">
    <property type="entry name" value="ARM repeat domains"/>
    <property type="match status" value="1"/>
</dbReference>
<name>A0A857J3Z2_9BURK</name>
<dbReference type="InterPro" id="IPR014825">
    <property type="entry name" value="DNA_alkylation"/>
</dbReference>
<dbReference type="Pfam" id="PF08713">
    <property type="entry name" value="DNA_alkylation"/>
    <property type="match status" value="1"/>
</dbReference>
<dbReference type="SUPFAM" id="SSF48371">
    <property type="entry name" value="ARM repeat"/>
    <property type="match status" value="1"/>
</dbReference>
<keyword evidence="2" id="KW-1185">Reference proteome</keyword>
<sequence>MNTEAATEAALDDPAALKHIFDRARLQSIAREATAVCPAFDADRFLALCHDGLDALSLMQRLRRVSTSLHAALPGDFRANTEVLRQLAPRFDSSFATLALGDYVALYGLDDFDLSLDTLKFLTPFGSAEFAIRAFLLRDPQRTLKTLRLWAEDPDDHVRRLASEGSRPRLPWAARLPVLMADPSMAEPILQALRADPSAYVRKSVANHLNDIAKLFPDWVMERIEAWPLDDARCAWVARHALRNLIKQGDRRALAIVGAGAAPLVAGVRFEVSPRALRLGDTLAMQLRLQSNSAAPQRLVIDYAIHYVKAAGHASPKVFKWKTVELAAGQSLALDKRQVVRDFSTRTHHPGRHAVELMVNGQRLAQSFFDLAR</sequence>
<dbReference type="AlphaFoldDB" id="A0A857J3Z2"/>
<dbReference type="EMBL" id="CP047650">
    <property type="protein sequence ID" value="QHI98654.1"/>
    <property type="molecule type" value="Genomic_DNA"/>
</dbReference>
<accession>A0A857J3Z2</accession>
<proteinExistence type="predicted"/>
<evidence type="ECO:0000313" key="1">
    <source>
        <dbReference type="EMBL" id="QHI98654.1"/>
    </source>
</evidence>
<organism evidence="1 2">
    <name type="scientific">Xylophilus rhododendri</name>
    <dbReference type="NCBI Taxonomy" id="2697032"/>
    <lineage>
        <taxon>Bacteria</taxon>
        <taxon>Pseudomonadati</taxon>
        <taxon>Pseudomonadota</taxon>
        <taxon>Betaproteobacteria</taxon>
        <taxon>Burkholderiales</taxon>
        <taxon>Xylophilus</taxon>
    </lineage>
</organism>
<dbReference type="Proteomes" id="UP000464787">
    <property type="component" value="Chromosome"/>
</dbReference>
<gene>
    <name evidence="1" type="ORF">GT347_12005</name>
</gene>
<dbReference type="KEGG" id="xyk:GT347_12005"/>
<dbReference type="RefSeq" id="WP_160552171.1">
    <property type="nucleotide sequence ID" value="NZ_CP047650.1"/>
</dbReference>
<reference evidence="1 2" key="1">
    <citation type="submission" date="2020-01" db="EMBL/GenBank/DDBJ databases">
        <title>Genome sequencing of strain KACC 21265.</title>
        <authorList>
            <person name="Heo J."/>
            <person name="Kim S.-J."/>
            <person name="Kim J.-S."/>
            <person name="Hong S.-B."/>
            <person name="Kwon S.-W."/>
        </authorList>
    </citation>
    <scope>NUCLEOTIDE SEQUENCE [LARGE SCALE GENOMIC DNA]</scope>
    <source>
        <strain evidence="1 2">KACC 21265</strain>
    </source>
</reference>